<protein>
    <submittedName>
        <fullName evidence="2">VOC family protein</fullName>
    </submittedName>
</protein>
<dbReference type="PROSITE" id="PS51819">
    <property type="entry name" value="VOC"/>
    <property type="match status" value="2"/>
</dbReference>
<dbReference type="RefSeq" id="WP_187813699.1">
    <property type="nucleotide sequence ID" value="NZ_JACTVJ010000005.1"/>
</dbReference>
<feature type="domain" description="VOC" evidence="1">
    <location>
        <begin position="12"/>
        <end position="126"/>
    </location>
</feature>
<dbReference type="PANTHER" id="PTHR33993">
    <property type="entry name" value="GLYOXALASE-RELATED"/>
    <property type="match status" value="1"/>
</dbReference>
<feature type="domain" description="VOC" evidence="1">
    <location>
        <begin position="140"/>
        <end position="255"/>
    </location>
</feature>
<dbReference type="EMBL" id="JACTVJ010000005">
    <property type="protein sequence ID" value="MBC9713268.1"/>
    <property type="molecule type" value="Genomic_DNA"/>
</dbReference>
<proteinExistence type="predicted"/>
<comment type="caution">
    <text evidence="2">The sequence shown here is derived from an EMBL/GenBank/DDBJ whole genome shotgun (WGS) entry which is preliminary data.</text>
</comment>
<dbReference type="Gene3D" id="3.10.180.10">
    <property type="entry name" value="2,3-Dihydroxybiphenyl 1,2-Dioxygenase, domain 1"/>
    <property type="match status" value="2"/>
</dbReference>
<organism evidence="2 3">
    <name type="scientific">Streptomyces polyasparticus</name>
    <dbReference type="NCBI Taxonomy" id="2767826"/>
    <lineage>
        <taxon>Bacteria</taxon>
        <taxon>Bacillati</taxon>
        <taxon>Actinomycetota</taxon>
        <taxon>Actinomycetes</taxon>
        <taxon>Kitasatosporales</taxon>
        <taxon>Streptomycetaceae</taxon>
        <taxon>Streptomyces</taxon>
    </lineage>
</organism>
<sequence>MTESAARRAPGTPCWVSLMVHGLAGTQKFYGALFGWEFLPGPQQLGPYVRAVLDGQEVAGIGVLPHDRHLPIAWTPYLASDDVDATADTIRNCGGTVGVGPLEAERAGRLLVASDPAGAVFGVWQAAEHGGAAGVGRPGTPVWNELVTRDTASVAKFYQAVFGYGEEPVVSADFDYLALSVEGRPVAAIHGVGHGLPRDRGAYWTTFFEVEDVDETAQRVGELGGHVLRAPHESGHGRMATVADPEGAAFNVVRSAADQS</sequence>
<dbReference type="Proteomes" id="UP000642284">
    <property type="component" value="Unassembled WGS sequence"/>
</dbReference>
<dbReference type="InterPro" id="IPR029068">
    <property type="entry name" value="Glyas_Bleomycin-R_OHBP_Dase"/>
</dbReference>
<reference evidence="2 3" key="1">
    <citation type="submission" date="2020-08" db="EMBL/GenBank/DDBJ databases">
        <title>Genemic of Streptomyces polyaspartic.</title>
        <authorList>
            <person name="Liu W."/>
        </authorList>
    </citation>
    <scope>NUCLEOTIDE SEQUENCE [LARGE SCALE GENOMIC DNA]</scope>
    <source>
        <strain evidence="2 3">TRM66268-LWL</strain>
    </source>
</reference>
<dbReference type="SUPFAM" id="SSF54593">
    <property type="entry name" value="Glyoxalase/Bleomycin resistance protein/Dihydroxybiphenyl dioxygenase"/>
    <property type="match status" value="2"/>
</dbReference>
<dbReference type="InterPro" id="IPR052164">
    <property type="entry name" value="Anthracycline_SecMetBiosynth"/>
</dbReference>
<evidence type="ECO:0000259" key="1">
    <source>
        <dbReference type="PROSITE" id="PS51819"/>
    </source>
</evidence>
<keyword evidence="3" id="KW-1185">Reference proteome</keyword>
<accession>A0ABR7SCW6</accession>
<dbReference type="CDD" id="cd07247">
    <property type="entry name" value="SgaA_N_like"/>
    <property type="match status" value="2"/>
</dbReference>
<dbReference type="InterPro" id="IPR037523">
    <property type="entry name" value="VOC_core"/>
</dbReference>
<evidence type="ECO:0000313" key="3">
    <source>
        <dbReference type="Proteomes" id="UP000642284"/>
    </source>
</evidence>
<name>A0ABR7SCW6_9ACTN</name>
<gene>
    <name evidence="2" type="ORF">H9Y04_11880</name>
</gene>
<dbReference type="PANTHER" id="PTHR33993:SF10">
    <property type="entry name" value="CONSERVED PROTEIN"/>
    <property type="match status" value="1"/>
</dbReference>
<evidence type="ECO:0000313" key="2">
    <source>
        <dbReference type="EMBL" id="MBC9713268.1"/>
    </source>
</evidence>
<dbReference type="Pfam" id="PF18029">
    <property type="entry name" value="Glyoxalase_6"/>
    <property type="match status" value="1"/>
</dbReference>
<dbReference type="InterPro" id="IPR041581">
    <property type="entry name" value="Glyoxalase_6"/>
</dbReference>